<dbReference type="Proteomes" id="UP001457282">
    <property type="component" value="Unassembled WGS sequence"/>
</dbReference>
<proteinExistence type="predicted"/>
<keyword evidence="2" id="KW-1185">Reference proteome</keyword>
<dbReference type="AlphaFoldDB" id="A0AAW1WDT5"/>
<sequence>MNQGSSSASQPNHGLYLQTQIQCFINQNSSLYPFHASITNQSKPRPQLQSKCILISPSSPITKQYRNYLTNPSPHNAPVHRAAELVCHASNQQILHSHKAASPVL</sequence>
<name>A0AAW1WDT5_RUBAR</name>
<evidence type="ECO:0000313" key="1">
    <source>
        <dbReference type="EMBL" id="KAK9922188.1"/>
    </source>
</evidence>
<comment type="caution">
    <text evidence="1">The sequence shown here is derived from an EMBL/GenBank/DDBJ whole genome shotgun (WGS) entry which is preliminary data.</text>
</comment>
<organism evidence="1 2">
    <name type="scientific">Rubus argutus</name>
    <name type="common">Southern blackberry</name>
    <dbReference type="NCBI Taxonomy" id="59490"/>
    <lineage>
        <taxon>Eukaryota</taxon>
        <taxon>Viridiplantae</taxon>
        <taxon>Streptophyta</taxon>
        <taxon>Embryophyta</taxon>
        <taxon>Tracheophyta</taxon>
        <taxon>Spermatophyta</taxon>
        <taxon>Magnoliopsida</taxon>
        <taxon>eudicotyledons</taxon>
        <taxon>Gunneridae</taxon>
        <taxon>Pentapetalae</taxon>
        <taxon>rosids</taxon>
        <taxon>fabids</taxon>
        <taxon>Rosales</taxon>
        <taxon>Rosaceae</taxon>
        <taxon>Rosoideae</taxon>
        <taxon>Rosoideae incertae sedis</taxon>
        <taxon>Rubus</taxon>
    </lineage>
</organism>
<gene>
    <name evidence="1" type="ORF">M0R45_030667</name>
</gene>
<accession>A0AAW1WDT5</accession>
<dbReference type="EMBL" id="JBEDUW010000006">
    <property type="protein sequence ID" value="KAK9922188.1"/>
    <property type="molecule type" value="Genomic_DNA"/>
</dbReference>
<protein>
    <submittedName>
        <fullName evidence="1">Uncharacterized protein</fullName>
    </submittedName>
</protein>
<reference evidence="1 2" key="1">
    <citation type="journal article" date="2023" name="G3 (Bethesda)">
        <title>A chromosome-length genome assembly and annotation of blackberry (Rubus argutus, cv. 'Hillquist').</title>
        <authorList>
            <person name="Bruna T."/>
            <person name="Aryal R."/>
            <person name="Dudchenko O."/>
            <person name="Sargent D.J."/>
            <person name="Mead D."/>
            <person name="Buti M."/>
            <person name="Cavallini A."/>
            <person name="Hytonen T."/>
            <person name="Andres J."/>
            <person name="Pham M."/>
            <person name="Weisz D."/>
            <person name="Mascagni F."/>
            <person name="Usai G."/>
            <person name="Natali L."/>
            <person name="Bassil N."/>
            <person name="Fernandez G.E."/>
            <person name="Lomsadze A."/>
            <person name="Armour M."/>
            <person name="Olukolu B."/>
            <person name="Poorten T."/>
            <person name="Britton C."/>
            <person name="Davik J."/>
            <person name="Ashrafi H."/>
            <person name="Aiden E.L."/>
            <person name="Borodovsky M."/>
            <person name="Worthington M."/>
        </authorList>
    </citation>
    <scope>NUCLEOTIDE SEQUENCE [LARGE SCALE GENOMIC DNA]</scope>
    <source>
        <strain evidence="1">PI 553951</strain>
    </source>
</reference>
<evidence type="ECO:0000313" key="2">
    <source>
        <dbReference type="Proteomes" id="UP001457282"/>
    </source>
</evidence>